<dbReference type="PATRIC" id="fig|68223.7.peg.3672"/>
<dbReference type="InterPro" id="IPR036291">
    <property type="entry name" value="NAD(P)-bd_dom_sf"/>
</dbReference>
<keyword evidence="1" id="KW-0560">Oxidoreductase</keyword>
<dbReference type="GO" id="GO:0016491">
    <property type="term" value="F:oxidoreductase activity"/>
    <property type="evidence" value="ECO:0007669"/>
    <property type="project" value="UniProtKB-KW"/>
</dbReference>
<feature type="domain" description="Pyrroline-5-carboxylate reductase catalytic N-terminal" evidence="2">
    <location>
        <begin position="2"/>
        <end position="96"/>
    </location>
</feature>
<proteinExistence type="predicted"/>
<dbReference type="InterPro" id="IPR051267">
    <property type="entry name" value="STEAP_metalloreductase"/>
</dbReference>
<dbReference type="SUPFAM" id="SSF51735">
    <property type="entry name" value="NAD(P)-binding Rossmann-fold domains"/>
    <property type="match status" value="1"/>
</dbReference>
<evidence type="ECO:0000256" key="1">
    <source>
        <dbReference type="ARBA" id="ARBA00023002"/>
    </source>
</evidence>
<dbReference type="Proteomes" id="UP000033551">
    <property type="component" value="Unassembled WGS sequence"/>
</dbReference>
<organism evidence="3 4">
    <name type="scientific">Streptomyces katrae</name>
    <dbReference type="NCBI Taxonomy" id="68223"/>
    <lineage>
        <taxon>Bacteria</taxon>
        <taxon>Bacillati</taxon>
        <taxon>Actinomycetota</taxon>
        <taxon>Actinomycetes</taxon>
        <taxon>Kitasatosporales</taxon>
        <taxon>Streptomycetaceae</taxon>
        <taxon>Streptomyces</taxon>
    </lineage>
</organism>
<dbReference type="AlphaFoldDB" id="A0A0F4ITN0"/>
<dbReference type="OrthoDB" id="5738121at2"/>
<evidence type="ECO:0000259" key="2">
    <source>
        <dbReference type="Pfam" id="PF03807"/>
    </source>
</evidence>
<dbReference type="InterPro" id="IPR028939">
    <property type="entry name" value="P5C_Rdtase_cat_N"/>
</dbReference>
<name>A0A0F4ITN0_9ACTN</name>
<protein>
    <submittedName>
        <fullName evidence="3">NADP oxidoreductase</fullName>
    </submittedName>
</protein>
<keyword evidence="4" id="KW-1185">Reference proteome</keyword>
<evidence type="ECO:0000313" key="4">
    <source>
        <dbReference type="Proteomes" id="UP000033551"/>
    </source>
</evidence>
<dbReference type="Pfam" id="PF03807">
    <property type="entry name" value="F420_oxidored"/>
    <property type="match status" value="1"/>
</dbReference>
<comment type="caution">
    <text evidence="3">The sequence shown here is derived from an EMBL/GenBank/DDBJ whole genome shotgun (WGS) entry which is preliminary data.</text>
</comment>
<dbReference type="Gene3D" id="3.40.50.720">
    <property type="entry name" value="NAD(P)-binding Rossmann-like Domain"/>
    <property type="match status" value="1"/>
</dbReference>
<sequence length="222" mass="21977">MRIGILGTGAMATALGTAWVRAGHDVRVGGRDPEAAARTALLTALLTGASQHGTLAAAAAHGDVALLAVPADAAPHLARELAPALVGRTVIDCTVPMAPGADGPALTTGGATSVARLIADAAPGAHVVKAFGVCHESIWTLDRPAFEGAALAVPFCTDRPTAATAVAEIITSVGCTPLPCGGLDRAALLEATAVFAIGVWWSGAEARFAFPAPALAPGAVDD</sequence>
<dbReference type="PANTHER" id="PTHR14239">
    <property type="entry name" value="DUDULIN-RELATED"/>
    <property type="match status" value="1"/>
</dbReference>
<reference evidence="3 4" key="1">
    <citation type="submission" date="2015-02" db="EMBL/GenBank/DDBJ databases">
        <authorList>
            <person name="Ju K.-S."/>
            <person name="Doroghazi J.R."/>
            <person name="Metcalf W."/>
        </authorList>
    </citation>
    <scope>NUCLEOTIDE SEQUENCE [LARGE SCALE GENOMIC DNA]</scope>
    <source>
        <strain evidence="3 4">NRRL ISP-5550</strain>
    </source>
</reference>
<dbReference type="EMBL" id="JZWV01001139">
    <property type="protein sequence ID" value="KJY24989.1"/>
    <property type="molecule type" value="Genomic_DNA"/>
</dbReference>
<dbReference type="PANTHER" id="PTHR14239:SF10">
    <property type="entry name" value="REDUCTASE"/>
    <property type="match status" value="1"/>
</dbReference>
<evidence type="ECO:0000313" key="3">
    <source>
        <dbReference type="EMBL" id="KJY24989.1"/>
    </source>
</evidence>
<gene>
    <name evidence="3" type="ORF">VR44_33765</name>
</gene>
<accession>A0A0F4ITN0</accession>